<organism evidence="1 2">
    <name type="scientific">Stephania japonica</name>
    <dbReference type="NCBI Taxonomy" id="461633"/>
    <lineage>
        <taxon>Eukaryota</taxon>
        <taxon>Viridiplantae</taxon>
        <taxon>Streptophyta</taxon>
        <taxon>Embryophyta</taxon>
        <taxon>Tracheophyta</taxon>
        <taxon>Spermatophyta</taxon>
        <taxon>Magnoliopsida</taxon>
        <taxon>Ranunculales</taxon>
        <taxon>Menispermaceae</taxon>
        <taxon>Menispermoideae</taxon>
        <taxon>Cissampelideae</taxon>
        <taxon>Stephania</taxon>
    </lineage>
</organism>
<reference evidence="1 2" key="1">
    <citation type="submission" date="2024-01" db="EMBL/GenBank/DDBJ databases">
        <title>Genome assemblies of Stephania.</title>
        <authorList>
            <person name="Yang L."/>
        </authorList>
    </citation>
    <scope>NUCLEOTIDE SEQUENCE [LARGE SCALE GENOMIC DNA]</scope>
    <source>
        <strain evidence="1">QJT</strain>
        <tissue evidence="1">Leaf</tissue>
    </source>
</reference>
<evidence type="ECO:0000313" key="1">
    <source>
        <dbReference type="EMBL" id="KAK9109657.1"/>
    </source>
</evidence>
<accession>A0AAP0NIJ9</accession>
<dbReference type="EMBL" id="JBBNAE010000007">
    <property type="protein sequence ID" value="KAK9109657.1"/>
    <property type="molecule type" value="Genomic_DNA"/>
</dbReference>
<dbReference type="Proteomes" id="UP001417504">
    <property type="component" value="Unassembled WGS sequence"/>
</dbReference>
<keyword evidence="2" id="KW-1185">Reference proteome</keyword>
<evidence type="ECO:0000313" key="2">
    <source>
        <dbReference type="Proteomes" id="UP001417504"/>
    </source>
</evidence>
<protein>
    <submittedName>
        <fullName evidence="1">Uncharacterized protein</fullName>
    </submittedName>
</protein>
<name>A0AAP0NIJ9_9MAGN</name>
<comment type="caution">
    <text evidence="1">The sequence shown here is derived from an EMBL/GenBank/DDBJ whole genome shotgun (WGS) entry which is preliminary data.</text>
</comment>
<sequence>MVHRGEVSRMRSLYREKNGISIAAAASMGSSFERESPIVLFSFFLLKSPIVLAGMDCEEKIINAVAGDVSGD</sequence>
<proteinExistence type="predicted"/>
<gene>
    <name evidence="1" type="ORF">Sjap_017717</name>
</gene>
<dbReference type="AlphaFoldDB" id="A0AAP0NIJ9"/>